<organism evidence="3 4">
    <name type="scientific">Geranomyces variabilis</name>
    <dbReference type="NCBI Taxonomy" id="109894"/>
    <lineage>
        <taxon>Eukaryota</taxon>
        <taxon>Fungi</taxon>
        <taxon>Fungi incertae sedis</taxon>
        <taxon>Chytridiomycota</taxon>
        <taxon>Chytridiomycota incertae sedis</taxon>
        <taxon>Chytridiomycetes</taxon>
        <taxon>Spizellomycetales</taxon>
        <taxon>Powellomycetaceae</taxon>
        <taxon>Geranomyces</taxon>
    </lineage>
</organism>
<proteinExistence type="inferred from homology"/>
<feature type="compositionally biased region" description="Pro residues" evidence="2">
    <location>
        <begin position="24"/>
        <end position="52"/>
    </location>
</feature>
<feature type="compositionally biased region" description="Acidic residues" evidence="2">
    <location>
        <begin position="490"/>
        <end position="502"/>
    </location>
</feature>
<comment type="similarity">
    <text evidence="1">Belongs to the senescence regulator S40 family.</text>
</comment>
<feature type="region of interest" description="Disordered" evidence="2">
    <location>
        <begin position="22"/>
        <end position="59"/>
    </location>
</feature>
<name>A0AAD5TL36_9FUNG</name>
<comment type="caution">
    <text evidence="3">The sequence shown here is derived from an EMBL/GenBank/DDBJ whole genome shotgun (WGS) entry which is preliminary data.</text>
</comment>
<keyword evidence="4" id="KW-1185">Reference proteome</keyword>
<gene>
    <name evidence="3" type="ORF">HDU87_003200</name>
</gene>
<feature type="region of interest" description="Disordered" evidence="2">
    <location>
        <begin position="378"/>
        <end position="502"/>
    </location>
</feature>
<sequence>MASTLYACPCLNVKLRVATAHQQPPLPQPPTPSPSPSPPKATPITTPTPPAASSPNVTTAAASAAHAPLPYVSETDKVAGFKAKLGLGGISIEHRLLLKHILHHPGPWLEVVCANCSTSCYFIHADPSSHNAAIPDLAANAPHDGIVLLGAGLITGPAVTVARGSPTYSEPLRVVLMSNHAPETRSAQEYGLADAWAAFDAGVRRGLEAKRVEMEEKVAAYRAEQVKVMEQAQARIRRDAEILWAQVCNLHKERLGKYQQRPGSATSPADVPSASTMPFAGMDAATVGSFYGRQPTFGRRRSSFAAAAAAGGVDGAAAAATAAFVAGSSPRPKRAPTPSAPETTAAADATANAGGGEAPAATTPGAARRVHFGGTIVHNRSAENPGVPPSVVANAPVQDDDSERSDSDDAIFSLDEEHDDDEHRGPPFHVDDEQDDHTATATSDEDNGAESPDAAPDQSALYSSSLPIRIPSMKRPTSAADPDTNNVAAEADDEHDEEDAADETFVAPHVLSARSYSAEDYFAALRPQKTRLTSFAI</sequence>
<evidence type="ECO:0000313" key="3">
    <source>
        <dbReference type="EMBL" id="KAJ3178933.1"/>
    </source>
</evidence>
<dbReference type="GO" id="GO:0032007">
    <property type="term" value="P:negative regulation of TOR signaling"/>
    <property type="evidence" value="ECO:0007669"/>
    <property type="project" value="InterPro"/>
</dbReference>
<feature type="compositionally biased region" description="Low complexity" evidence="2">
    <location>
        <begin position="336"/>
        <end position="364"/>
    </location>
</feature>
<dbReference type="EMBL" id="JADGJQ010000023">
    <property type="protein sequence ID" value="KAJ3178933.1"/>
    <property type="molecule type" value="Genomic_DNA"/>
</dbReference>
<reference evidence="3" key="1">
    <citation type="submission" date="2020-05" db="EMBL/GenBank/DDBJ databases">
        <title>Phylogenomic resolution of chytrid fungi.</title>
        <authorList>
            <person name="Stajich J.E."/>
            <person name="Amses K."/>
            <person name="Simmons R."/>
            <person name="Seto K."/>
            <person name="Myers J."/>
            <person name="Bonds A."/>
            <person name="Quandt C.A."/>
            <person name="Barry K."/>
            <person name="Liu P."/>
            <person name="Grigoriev I."/>
            <person name="Longcore J.E."/>
            <person name="James T.Y."/>
        </authorList>
    </citation>
    <scope>NUCLEOTIDE SEQUENCE</scope>
    <source>
        <strain evidence="3">JEL0379</strain>
    </source>
</reference>
<evidence type="ECO:0000313" key="4">
    <source>
        <dbReference type="Proteomes" id="UP001212152"/>
    </source>
</evidence>
<feature type="compositionally biased region" description="Basic and acidic residues" evidence="2">
    <location>
        <begin position="421"/>
        <end position="431"/>
    </location>
</feature>
<accession>A0AAD5TL36</accession>
<dbReference type="InterPro" id="IPR007608">
    <property type="entry name" value="Senescence_reg_S40"/>
</dbReference>
<evidence type="ECO:0000256" key="1">
    <source>
        <dbReference type="ARBA" id="ARBA00034773"/>
    </source>
</evidence>
<feature type="region of interest" description="Disordered" evidence="2">
    <location>
        <begin position="326"/>
        <end position="364"/>
    </location>
</feature>
<protein>
    <submittedName>
        <fullName evidence="3">Uncharacterized protein</fullName>
    </submittedName>
</protein>
<dbReference type="Proteomes" id="UP001212152">
    <property type="component" value="Unassembled WGS sequence"/>
</dbReference>
<dbReference type="PANTHER" id="PTHR21844:SF2">
    <property type="entry name" value="PROLINE-RICH AKT1 SUBSTRATE 1"/>
    <property type="match status" value="1"/>
</dbReference>
<dbReference type="AlphaFoldDB" id="A0AAD5TL36"/>
<feature type="compositionally biased region" description="Acidic residues" evidence="2">
    <location>
        <begin position="398"/>
        <end position="420"/>
    </location>
</feature>
<dbReference type="GO" id="GO:0005737">
    <property type="term" value="C:cytoplasm"/>
    <property type="evidence" value="ECO:0007669"/>
    <property type="project" value="TreeGrafter"/>
</dbReference>
<dbReference type="InterPro" id="IPR026682">
    <property type="entry name" value="AKT1S1"/>
</dbReference>
<dbReference type="Pfam" id="PF04520">
    <property type="entry name" value="Senescence_reg"/>
    <property type="match status" value="1"/>
</dbReference>
<evidence type="ECO:0000256" key="2">
    <source>
        <dbReference type="SAM" id="MobiDB-lite"/>
    </source>
</evidence>
<dbReference type="PANTHER" id="PTHR21844">
    <property type="entry name" value="AKT1 SUBSTRATE 1 PROTEIN"/>
    <property type="match status" value="1"/>
</dbReference>